<keyword evidence="2" id="KW-0328">Glycosyltransferase</keyword>
<evidence type="ECO:0000313" key="10">
    <source>
        <dbReference type="EMBL" id="EAX87312.1"/>
    </source>
</evidence>
<feature type="transmembrane region" description="Helical" evidence="8">
    <location>
        <begin position="20"/>
        <end position="41"/>
    </location>
</feature>
<dbReference type="PANTHER" id="PTHR20961:SF38">
    <property type="entry name" value="PROTEIN O-LINKED-MANNOSE BETA-1,4-N-ACETYLGLUCOSAMINYLTRANSFERASE 2"/>
    <property type="match status" value="1"/>
</dbReference>
<evidence type="ECO:0000256" key="1">
    <source>
        <dbReference type="ARBA" id="ARBA00004167"/>
    </source>
</evidence>
<dbReference type="RefSeq" id="XP_001300242.1">
    <property type="nucleotide sequence ID" value="XM_001300241.1"/>
</dbReference>
<evidence type="ECO:0000259" key="9">
    <source>
        <dbReference type="Pfam" id="PF04577"/>
    </source>
</evidence>
<dbReference type="InterPro" id="IPR007657">
    <property type="entry name" value="Glycosyltransferase_61"/>
</dbReference>
<dbReference type="VEuPathDB" id="TrichDB:TVAG_169450"/>
<keyword evidence="7" id="KW-0325">Glycoprotein</keyword>
<dbReference type="GO" id="GO:0016757">
    <property type="term" value="F:glycosyltransferase activity"/>
    <property type="evidence" value="ECO:0000318"/>
    <property type="project" value="GO_Central"/>
</dbReference>
<dbReference type="InterPro" id="IPR049625">
    <property type="entry name" value="Glyco_transf_61_cat"/>
</dbReference>
<reference evidence="10" key="2">
    <citation type="journal article" date="2007" name="Science">
        <title>Draft genome sequence of the sexually transmitted pathogen Trichomonas vaginalis.</title>
        <authorList>
            <person name="Carlton J.M."/>
            <person name="Hirt R.P."/>
            <person name="Silva J.C."/>
            <person name="Delcher A.L."/>
            <person name="Schatz M."/>
            <person name="Zhao Q."/>
            <person name="Wortman J.R."/>
            <person name="Bidwell S.L."/>
            <person name="Alsmark U.C.M."/>
            <person name="Besteiro S."/>
            <person name="Sicheritz-Ponten T."/>
            <person name="Noel C.J."/>
            <person name="Dacks J.B."/>
            <person name="Foster P.G."/>
            <person name="Simillion C."/>
            <person name="Van de Peer Y."/>
            <person name="Miranda-Saavedra D."/>
            <person name="Barton G.J."/>
            <person name="Westrop G.D."/>
            <person name="Mueller S."/>
            <person name="Dessi D."/>
            <person name="Fiori P.L."/>
            <person name="Ren Q."/>
            <person name="Paulsen I."/>
            <person name="Zhang H."/>
            <person name="Bastida-Corcuera F.D."/>
            <person name="Simoes-Barbosa A."/>
            <person name="Brown M.T."/>
            <person name="Hayes R.D."/>
            <person name="Mukherjee M."/>
            <person name="Okumura C.Y."/>
            <person name="Schneider R."/>
            <person name="Smith A.J."/>
            <person name="Vanacova S."/>
            <person name="Villalvazo M."/>
            <person name="Haas B.J."/>
            <person name="Pertea M."/>
            <person name="Feldblyum T.V."/>
            <person name="Utterback T.R."/>
            <person name="Shu C.L."/>
            <person name="Osoegawa K."/>
            <person name="de Jong P.J."/>
            <person name="Hrdy I."/>
            <person name="Horvathova L."/>
            <person name="Zubacova Z."/>
            <person name="Dolezal P."/>
            <person name="Malik S.B."/>
            <person name="Logsdon J.M. Jr."/>
            <person name="Henze K."/>
            <person name="Gupta A."/>
            <person name="Wang C.C."/>
            <person name="Dunne R.L."/>
            <person name="Upcroft J.A."/>
            <person name="Upcroft P."/>
            <person name="White O."/>
            <person name="Salzberg S.L."/>
            <person name="Tang P."/>
            <person name="Chiu C.-H."/>
            <person name="Lee Y.-S."/>
            <person name="Embley T.M."/>
            <person name="Coombs G.H."/>
            <person name="Mottram J.C."/>
            <person name="Tachezy J."/>
            <person name="Fraser-Liggett C.M."/>
            <person name="Johnson P.J."/>
        </authorList>
    </citation>
    <scope>NUCLEOTIDE SEQUENCE [LARGE SCALE GENOMIC DNA]</scope>
    <source>
        <strain evidence="10">G3</strain>
    </source>
</reference>
<evidence type="ECO:0000256" key="5">
    <source>
        <dbReference type="ARBA" id="ARBA00022989"/>
    </source>
</evidence>
<keyword evidence="4 8" id="KW-0812">Transmembrane</keyword>
<dbReference type="EMBL" id="DS114473">
    <property type="protein sequence ID" value="EAX87312.1"/>
    <property type="molecule type" value="Genomic_DNA"/>
</dbReference>
<organism evidence="10 11">
    <name type="scientific">Trichomonas vaginalis (strain ATCC PRA-98 / G3)</name>
    <dbReference type="NCBI Taxonomy" id="412133"/>
    <lineage>
        <taxon>Eukaryota</taxon>
        <taxon>Metamonada</taxon>
        <taxon>Parabasalia</taxon>
        <taxon>Trichomonadida</taxon>
        <taxon>Trichomonadidae</taxon>
        <taxon>Trichomonas</taxon>
    </lineage>
</organism>
<dbReference type="Pfam" id="PF04577">
    <property type="entry name" value="Glyco_transf_61"/>
    <property type="match status" value="1"/>
</dbReference>
<keyword evidence="11" id="KW-1185">Reference proteome</keyword>
<evidence type="ECO:0000256" key="7">
    <source>
        <dbReference type="ARBA" id="ARBA00023180"/>
    </source>
</evidence>
<dbReference type="KEGG" id="tva:4744968"/>
<protein>
    <recommendedName>
        <fullName evidence="9">Glycosyltransferase 61 catalytic domain-containing protein</fullName>
    </recommendedName>
</protein>
<evidence type="ECO:0000256" key="8">
    <source>
        <dbReference type="SAM" id="Phobius"/>
    </source>
</evidence>
<proteinExistence type="predicted"/>
<feature type="domain" description="Glycosyltransferase 61 catalytic" evidence="9">
    <location>
        <begin position="176"/>
        <end position="347"/>
    </location>
</feature>
<evidence type="ECO:0000256" key="6">
    <source>
        <dbReference type="ARBA" id="ARBA00023136"/>
    </source>
</evidence>
<reference evidence="10" key="1">
    <citation type="submission" date="2006-10" db="EMBL/GenBank/DDBJ databases">
        <authorList>
            <person name="Amadeo P."/>
            <person name="Zhao Q."/>
            <person name="Wortman J."/>
            <person name="Fraser-Liggett C."/>
            <person name="Carlton J."/>
        </authorList>
    </citation>
    <scope>NUCLEOTIDE SEQUENCE</scope>
    <source>
        <strain evidence="10">G3</strain>
    </source>
</reference>
<evidence type="ECO:0000256" key="2">
    <source>
        <dbReference type="ARBA" id="ARBA00022676"/>
    </source>
</evidence>
<dbReference type="Proteomes" id="UP000001542">
    <property type="component" value="Unassembled WGS sequence"/>
</dbReference>
<dbReference type="GO" id="GO:0016020">
    <property type="term" value="C:membrane"/>
    <property type="evidence" value="ECO:0007669"/>
    <property type="project" value="UniProtKB-SubCell"/>
</dbReference>
<keyword evidence="5 8" id="KW-1133">Transmembrane helix</keyword>
<dbReference type="OrthoDB" id="529273at2759"/>
<accession>A2G6A1</accession>
<dbReference type="AlphaFoldDB" id="A2G6A1"/>
<dbReference type="VEuPathDB" id="TrichDB:TVAGG3_0584770"/>
<gene>
    <name evidence="10" type="ORF">TVAG_169450</name>
</gene>
<evidence type="ECO:0000256" key="4">
    <source>
        <dbReference type="ARBA" id="ARBA00022692"/>
    </source>
</evidence>
<dbReference type="InParanoid" id="A2G6A1"/>
<dbReference type="PANTHER" id="PTHR20961">
    <property type="entry name" value="GLYCOSYLTRANSFERASE"/>
    <property type="match status" value="1"/>
</dbReference>
<sequence length="405" mass="47712">MRTENKPTIYETIWTSKKCLAFISLVIVLFCFWNFGTELLFKVNPARDSFEIGYGTMFARDSVNQLREGFKIPMNPMNFSLNKYQPPIFFKSIYPSGYIPGENDVKLLEPMLLVFRNSVFTPESVIVKWNGFHVMSLVCHPRFWNASYSKFYNINFITYYKYHSAVCIGHQHTSDFGHWFLEVLPCFFAVPQWILDTSVIVVPHYKKYIVEHLSLFNITEDKIIFAEDTYLYAENLYMMHSNWCGDINQLLIQNMKQKFIEMFKLNREKPSKYVLYNRFNMSREIGNWQEVLDAIRTQHPEYKWEVGYNLITLAEQAKYFNSIRVFFAVHGSVLSNIIFMQKGTSVVELQMEKWLLSFIYLGGFTEVNMIEGRDASIMHIPVQKTNVDALYISRLITKAIEKLEN</sequence>
<comment type="subcellular location">
    <subcellularLocation>
        <location evidence="1">Membrane</location>
        <topology evidence="1">Single-pass membrane protein</topology>
    </subcellularLocation>
</comment>
<keyword evidence="6 8" id="KW-0472">Membrane</keyword>
<name>A2G6A1_TRIV3</name>
<evidence type="ECO:0000313" key="11">
    <source>
        <dbReference type="Proteomes" id="UP000001542"/>
    </source>
</evidence>
<evidence type="ECO:0000256" key="3">
    <source>
        <dbReference type="ARBA" id="ARBA00022679"/>
    </source>
</evidence>
<keyword evidence="3" id="KW-0808">Transferase</keyword>